<comment type="caution">
    <text evidence="1">The sequence shown here is derived from an EMBL/GenBank/DDBJ whole genome shotgun (WGS) entry which is preliminary data.</text>
</comment>
<keyword evidence="2" id="KW-1185">Reference proteome</keyword>
<organism evidence="1 2">
    <name type="scientific">Gigaspora margarita</name>
    <dbReference type="NCBI Taxonomy" id="4874"/>
    <lineage>
        <taxon>Eukaryota</taxon>
        <taxon>Fungi</taxon>
        <taxon>Fungi incertae sedis</taxon>
        <taxon>Mucoromycota</taxon>
        <taxon>Glomeromycotina</taxon>
        <taxon>Glomeromycetes</taxon>
        <taxon>Diversisporales</taxon>
        <taxon>Gigasporaceae</taxon>
        <taxon>Gigaspora</taxon>
    </lineage>
</organism>
<dbReference type="EMBL" id="WTPW01000149">
    <property type="protein sequence ID" value="KAF0541747.1"/>
    <property type="molecule type" value="Genomic_DNA"/>
</dbReference>
<sequence length="81" mass="9014">MMNQTLLLSSTVTMNNGHKIPLIGIGMGGLSIDTEASQGEPTQNAVLWALEVNICRMTKRTEPVETLKKPDKIIRFFIIKE</sequence>
<reference evidence="1 2" key="1">
    <citation type="journal article" date="2019" name="Environ. Microbiol.">
        <title>At the nexus of three kingdoms: the genome of the mycorrhizal fungus Gigaspora margarita provides insights into plant, endobacterial and fungal interactions.</title>
        <authorList>
            <person name="Venice F."/>
            <person name="Ghignone S."/>
            <person name="Salvioli di Fossalunga A."/>
            <person name="Amselem J."/>
            <person name="Novero M."/>
            <person name="Xianan X."/>
            <person name="Sedzielewska Toro K."/>
            <person name="Morin E."/>
            <person name="Lipzen A."/>
            <person name="Grigoriev I.V."/>
            <person name="Henrissat B."/>
            <person name="Martin F.M."/>
            <person name="Bonfante P."/>
        </authorList>
    </citation>
    <scope>NUCLEOTIDE SEQUENCE [LARGE SCALE GENOMIC DNA]</scope>
    <source>
        <strain evidence="1 2">BEG34</strain>
    </source>
</reference>
<evidence type="ECO:0000313" key="1">
    <source>
        <dbReference type="EMBL" id="KAF0541747.1"/>
    </source>
</evidence>
<evidence type="ECO:0000313" key="2">
    <source>
        <dbReference type="Proteomes" id="UP000439903"/>
    </source>
</evidence>
<gene>
    <name evidence="1" type="ORF">F8M41_005119</name>
</gene>
<protein>
    <submittedName>
        <fullName evidence="1">Uncharacterized protein</fullName>
    </submittedName>
</protein>
<proteinExistence type="predicted"/>
<name>A0A8H4AXF3_GIGMA</name>
<accession>A0A8H4AXF3</accession>
<dbReference type="Proteomes" id="UP000439903">
    <property type="component" value="Unassembled WGS sequence"/>
</dbReference>
<dbReference type="AlphaFoldDB" id="A0A8H4AXF3"/>
<dbReference type="OrthoDB" id="416253at2759"/>